<name>A0A1Y5RRS3_9RHOB</name>
<evidence type="ECO:0000313" key="7">
    <source>
        <dbReference type="Proteomes" id="UP000193900"/>
    </source>
</evidence>
<dbReference type="OrthoDB" id="9811557at2"/>
<dbReference type="Pfam" id="PF01565">
    <property type="entry name" value="FAD_binding_4"/>
    <property type="match status" value="1"/>
</dbReference>
<dbReference type="InterPro" id="IPR006094">
    <property type="entry name" value="Oxid_FAD_bind_N"/>
</dbReference>
<dbReference type="InterPro" id="IPR051264">
    <property type="entry name" value="FAD-oxidored/transferase_4"/>
</dbReference>
<keyword evidence="3" id="KW-0285">Flavoprotein</keyword>
<dbReference type="Gene3D" id="1.10.45.10">
    <property type="entry name" value="Vanillyl-alcohol Oxidase, Chain A, domain 4"/>
    <property type="match status" value="1"/>
</dbReference>
<comment type="similarity">
    <text evidence="2">Belongs to the FAD-binding oxidoreductase/transferase type 4 family.</text>
</comment>
<dbReference type="Gene3D" id="3.30.43.10">
    <property type="entry name" value="Uridine Diphospho-n-acetylenolpyruvylglucosamine Reductase, domain 2"/>
    <property type="match status" value="1"/>
</dbReference>
<reference evidence="6 7" key="1">
    <citation type="submission" date="2017-03" db="EMBL/GenBank/DDBJ databases">
        <authorList>
            <person name="Afonso C.L."/>
            <person name="Miller P.J."/>
            <person name="Scott M.A."/>
            <person name="Spackman E."/>
            <person name="Goraichik I."/>
            <person name="Dimitrov K.M."/>
            <person name="Suarez D.L."/>
            <person name="Swayne D.E."/>
        </authorList>
    </citation>
    <scope>NUCLEOTIDE SEQUENCE [LARGE SCALE GENOMIC DNA]</scope>
    <source>
        <strain evidence="6 7">CECT 7023</strain>
    </source>
</reference>
<dbReference type="InterPro" id="IPR016166">
    <property type="entry name" value="FAD-bd_PCMH"/>
</dbReference>
<sequence>MIEQLQAILGTPNVLTGTDTAPWARDWTGKYLGAPAAVARPGSTEDVSAVMAAAHANGWRVTPVSGNTGLNGGAIAPGELILSLDRMRTVRDIRPAARVAEVEAGVVLADLHGAVAPHGLIFPMTFGAQGSARIGGMIATNAGGSNVLRYGSTRALVLGIEAVMADGRVMSLMSALHKDNTGLDLKNLMIGSEGALGIVTAATLKLFPKPQAYATATVAAASLEAALALLTRLQDASDGAVEAFEYMPGRYIERHVARVAGAREPFDTRHEVNLLVELGAVAPRDTAAGPDGRVPLSALLEEQLGAALEDGLVQDAVVASSEAQRRQMWERREASAEITFGPEPIVDTDISVPLDRVPDFMGLVQTRVLAFDPGARDLVVGHLGDGNLHYTVYPSDESLGPRIREIVDDTAVEFGGSFSAEHGIGLSKLGALRRLKDPVAQDAMRAIKAALDPKGILNPGKTIP</sequence>
<dbReference type="Gene3D" id="3.30.70.2740">
    <property type="match status" value="1"/>
</dbReference>
<evidence type="ECO:0000256" key="2">
    <source>
        <dbReference type="ARBA" id="ARBA00008000"/>
    </source>
</evidence>
<dbReference type="Proteomes" id="UP000193900">
    <property type="component" value="Unassembled WGS sequence"/>
</dbReference>
<dbReference type="GO" id="GO:0022904">
    <property type="term" value="P:respiratory electron transport chain"/>
    <property type="evidence" value="ECO:0007669"/>
    <property type="project" value="TreeGrafter"/>
</dbReference>
<feature type="domain" description="FAD-binding PCMH-type" evidence="5">
    <location>
        <begin position="31"/>
        <end position="209"/>
    </location>
</feature>
<protein>
    <submittedName>
        <fullName evidence="6">Putative FAD-linked oxidoreductase</fullName>
        <ecNumber evidence="6">1.-.-.-</ecNumber>
    </submittedName>
</protein>
<accession>A0A1Y5RRS3</accession>
<keyword evidence="4" id="KW-0274">FAD</keyword>
<dbReference type="PANTHER" id="PTHR43716:SF2">
    <property type="entry name" value="BLL6224 PROTEIN"/>
    <property type="match status" value="1"/>
</dbReference>
<dbReference type="PROSITE" id="PS51387">
    <property type="entry name" value="FAD_PCMH"/>
    <property type="match status" value="1"/>
</dbReference>
<proteinExistence type="inferred from homology"/>
<evidence type="ECO:0000259" key="5">
    <source>
        <dbReference type="PROSITE" id="PS51387"/>
    </source>
</evidence>
<dbReference type="GO" id="GO:0016491">
    <property type="term" value="F:oxidoreductase activity"/>
    <property type="evidence" value="ECO:0007669"/>
    <property type="project" value="UniProtKB-KW"/>
</dbReference>
<keyword evidence="6" id="KW-0560">Oxidoreductase</keyword>
<dbReference type="PANTHER" id="PTHR43716">
    <property type="entry name" value="D-2-HYDROXYGLUTARATE DEHYDROGENASE, MITOCHONDRIAL"/>
    <property type="match status" value="1"/>
</dbReference>
<dbReference type="RefSeq" id="WP_085877569.1">
    <property type="nucleotide sequence ID" value="NZ_FWFZ01000002.1"/>
</dbReference>
<dbReference type="SUPFAM" id="SSF56176">
    <property type="entry name" value="FAD-binding/transporter-associated domain-like"/>
    <property type="match status" value="1"/>
</dbReference>
<evidence type="ECO:0000313" key="6">
    <source>
        <dbReference type="EMBL" id="SLN22760.1"/>
    </source>
</evidence>
<dbReference type="FunFam" id="1.10.45.10:FF:000001">
    <property type="entry name" value="D-lactate dehydrogenase mitochondrial"/>
    <property type="match status" value="1"/>
</dbReference>
<dbReference type="InterPro" id="IPR016167">
    <property type="entry name" value="FAD-bd_PCMH_sub1"/>
</dbReference>
<dbReference type="AlphaFoldDB" id="A0A1Y5RRS3"/>
<evidence type="ECO:0000256" key="1">
    <source>
        <dbReference type="ARBA" id="ARBA00001974"/>
    </source>
</evidence>
<dbReference type="Pfam" id="PF02913">
    <property type="entry name" value="FAD-oxidase_C"/>
    <property type="match status" value="1"/>
</dbReference>
<dbReference type="EC" id="1.-.-.-" evidence="6"/>
<dbReference type="InterPro" id="IPR016169">
    <property type="entry name" value="FAD-bd_PCMH_sub2"/>
</dbReference>
<dbReference type="GO" id="GO:0071949">
    <property type="term" value="F:FAD binding"/>
    <property type="evidence" value="ECO:0007669"/>
    <property type="project" value="InterPro"/>
</dbReference>
<dbReference type="InterPro" id="IPR004113">
    <property type="entry name" value="FAD-bd_oxidored_4_C"/>
</dbReference>
<dbReference type="SUPFAM" id="SSF55103">
    <property type="entry name" value="FAD-linked oxidases, C-terminal domain"/>
    <property type="match status" value="1"/>
</dbReference>
<gene>
    <name evidence="6" type="ORF">ROA7023_00658</name>
</gene>
<keyword evidence="7" id="KW-1185">Reference proteome</keyword>
<dbReference type="Gene3D" id="3.30.465.10">
    <property type="match status" value="1"/>
</dbReference>
<comment type="cofactor">
    <cofactor evidence="1">
        <name>FAD</name>
        <dbReference type="ChEBI" id="CHEBI:57692"/>
    </cofactor>
</comment>
<dbReference type="InterPro" id="IPR016171">
    <property type="entry name" value="Vanillyl_alc_oxidase_C-sub2"/>
</dbReference>
<organism evidence="6 7">
    <name type="scientific">Roseisalinus antarcticus</name>
    <dbReference type="NCBI Taxonomy" id="254357"/>
    <lineage>
        <taxon>Bacteria</taxon>
        <taxon>Pseudomonadati</taxon>
        <taxon>Pseudomonadota</taxon>
        <taxon>Alphaproteobacteria</taxon>
        <taxon>Rhodobacterales</taxon>
        <taxon>Roseobacteraceae</taxon>
        <taxon>Roseisalinus</taxon>
    </lineage>
</organism>
<dbReference type="Gene3D" id="3.30.70.2190">
    <property type="match status" value="1"/>
</dbReference>
<evidence type="ECO:0000256" key="3">
    <source>
        <dbReference type="ARBA" id="ARBA00022630"/>
    </source>
</evidence>
<dbReference type="InterPro" id="IPR036318">
    <property type="entry name" value="FAD-bd_PCMH-like_sf"/>
</dbReference>
<dbReference type="InterPro" id="IPR016164">
    <property type="entry name" value="FAD-linked_Oxase-like_C"/>
</dbReference>
<evidence type="ECO:0000256" key="4">
    <source>
        <dbReference type="ARBA" id="ARBA00022827"/>
    </source>
</evidence>
<dbReference type="EMBL" id="FWFZ01000002">
    <property type="protein sequence ID" value="SLN22760.1"/>
    <property type="molecule type" value="Genomic_DNA"/>
</dbReference>